<dbReference type="RefSeq" id="WP_155266521.1">
    <property type="nucleotide sequence ID" value="NZ_CAJZCC010000018.1"/>
</dbReference>
<protein>
    <submittedName>
        <fullName evidence="1">Uncharacterized protein</fullName>
    </submittedName>
</protein>
<organism evidence="1 2">
    <name type="scientific">Snodgrassella communis</name>
    <dbReference type="NCBI Taxonomy" id="2946699"/>
    <lineage>
        <taxon>Bacteria</taxon>
        <taxon>Pseudomonadati</taxon>
        <taxon>Pseudomonadota</taxon>
        <taxon>Betaproteobacteria</taxon>
        <taxon>Neisseriales</taxon>
        <taxon>Neisseriaceae</taxon>
        <taxon>Snodgrassella</taxon>
    </lineage>
</organism>
<sequence>MEQPFKNNVYYNPEKVSGYEISLESGLINGRIICLEAVIDIVDKYKNILIEE</sequence>
<dbReference type="AlphaFoldDB" id="A0A836MNT9"/>
<keyword evidence="2" id="KW-1185">Reference proteome</keyword>
<dbReference type="Proteomes" id="UP000027170">
    <property type="component" value="Unassembled WGS sequence"/>
</dbReference>
<comment type="caution">
    <text evidence="1">The sequence shown here is derived from an EMBL/GenBank/DDBJ whole genome shotgun (WGS) entry which is preliminary data.</text>
</comment>
<evidence type="ECO:0000313" key="1">
    <source>
        <dbReference type="EMBL" id="KDN13725.1"/>
    </source>
</evidence>
<dbReference type="EMBL" id="JFZV01000043">
    <property type="protein sequence ID" value="KDN13725.1"/>
    <property type="molecule type" value="Genomic_DNA"/>
</dbReference>
<evidence type="ECO:0000313" key="2">
    <source>
        <dbReference type="Proteomes" id="UP000027170"/>
    </source>
</evidence>
<accession>A0A836MNT9</accession>
<proteinExistence type="predicted"/>
<gene>
    <name evidence="1" type="ORF">SALWKB29_2239</name>
</gene>
<reference evidence="1 2" key="1">
    <citation type="submission" date="2014-03" db="EMBL/GenBank/DDBJ databases">
        <title>The genomes of two eusocial bee gut symbionts.</title>
        <authorList>
            <person name="Kwong W.K."/>
            <person name="Engel P."/>
            <person name="Koch H."/>
            <person name="Moran N.A."/>
        </authorList>
    </citation>
    <scope>NUCLEOTIDE SEQUENCE [LARGE SCALE GENOMIC DNA]</scope>
    <source>
        <strain evidence="2">wkB29</strain>
    </source>
</reference>
<name>A0A836MNT9_9NEIS</name>